<organism evidence="2 3">
    <name type="scientific">Gigaspora margarita</name>
    <dbReference type="NCBI Taxonomy" id="4874"/>
    <lineage>
        <taxon>Eukaryota</taxon>
        <taxon>Fungi</taxon>
        <taxon>Fungi incertae sedis</taxon>
        <taxon>Mucoromycota</taxon>
        <taxon>Glomeromycotina</taxon>
        <taxon>Glomeromycetes</taxon>
        <taxon>Diversisporales</taxon>
        <taxon>Gigasporaceae</taxon>
        <taxon>Gigaspora</taxon>
    </lineage>
</organism>
<evidence type="ECO:0000313" key="2">
    <source>
        <dbReference type="EMBL" id="CAG8648993.1"/>
    </source>
</evidence>
<comment type="caution">
    <text evidence="2">The sequence shown here is derived from an EMBL/GenBank/DDBJ whole genome shotgun (WGS) entry which is preliminary data.</text>
</comment>
<dbReference type="Proteomes" id="UP000789901">
    <property type="component" value="Unassembled WGS sequence"/>
</dbReference>
<dbReference type="EMBL" id="CAJVQB010004917">
    <property type="protein sequence ID" value="CAG8648993.1"/>
    <property type="molecule type" value="Genomic_DNA"/>
</dbReference>
<sequence length="102" mass="11848">SENQVSEDEASENEESEDIQEAEDSTIDEHVESFNYLIDEWENLLAQEVEAKQNKNEDTDYDLEIDIDEYLLTQTHPAVDIGAKWYICKIFADNLEAPYDIN</sequence>
<gene>
    <name evidence="2" type="ORF">GMARGA_LOCUS9252</name>
</gene>
<proteinExistence type="predicted"/>
<name>A0ABN7UR84_GIGMA</name>
<reference evidence="2 3" key="1">
    <citation type="submission" date="2021-06" db="EMBL/GenBank/DDBJ databases">
        <authorList>
            <person name="Kallberg Y."/>
            <person name="Tangrot J."/>
            <person name="Rosling A."/>
        </authorList>
    </citation>
    <scope>NUCLEOTIDE SEQUENCE [LARGE SCALE GENOMIC DNA]</scope>
    <source>
        <strain evidence="2 3">120-4 pot B 10/14</strain>
    </source>
</reference>
<feature type="region of interest" description="Disordered" evidence="1">
    <location>
        <begin position="1"/>
        <end position="26"/>
    </location>
</feature>
<protein>
    <submittedName>
        <fullName evidence="2">32429_t:CDS:1</fullName>
    </submittedName>
</protein>
<evidence type="ECO:0000313" key="3">
    <source>
        <dbReference type="Proteomes" id="UP000789901"/>
    </source>
</evidence>
<evidence type="ECO:0000256" key="1">
    <source>
        <dbReference type="SAM" id="MobiDB-lite"/>
    </source>
</evidence>
<keyword evidence="3" id="KW-1185">Reference proteome</keyword>
<accession>A0ABN7UR84</accession>
<feature type="non-terminal residue" evidence="2">
    <location>
        <position position="1"/>
    </location>
</feature>